<dbReference type="InterPro" id="IPR016161">
    <property type="entry name" value="Ald_DH/histidinol_DH"/>
</dbReference>
<dbReference type="InterPro" id="IPR015590">
    <property type="entry name" value="Aldehyde_DH_dom"/>
</dbReference>
<dbReference type="Gene3D" id="3.40.309.10">
    <property type="entry name" value="Aldehyde Dehydrogenase, Chain A, domain 2"/>
    <property type="match status" value="1"/>
</dbReference>
<name>A0ABV7TJ54_9RHOB</name>
<comment type="caution">
    <text evidence="3">The sequence shown here is derived from an EMBL/GenBank/DDBJ whole genome shotgun (WGS) entry which is preliminary data.</text>
</comment>
<feature type="compositionally biased region" description="Polar residues" evidence="1">
    <location>
        <begin position="34"/>
        <end position="48"/>
    </location>
</feature>
<evidence type="ECO:0000259" key="2">
    <source>
        <dbReference type="Pfam" id="PF00171"/>
    </source>
</evidence>
<dbReference type="RefSeq" id="WP_386735815.1">
    <property type="nucleotide sequence ID" value="NZ_JBHRXI010000010.1"/>
</dbReference>
<keyword evidence="4" id="KW-1185">Reference proteome</keyword>
<dbReference type="InterPro" id="IPR016163">
    <property type="entry name" value="Ald_DH_C"/>
</dbReference>
<proteinExistence type="predicted"/>
<gene>
    <name evidence="3" type="ORF">ACFORG_10320</name>
</gene>
<evidence type="ECO:0000313" key="4">
    <source>
        <dbReference type="Proteomes" id="UP001595629"/>
    </source>
</evidence>
<dbReference type="Proteomes" id="UP001595629">
    <property type="component" value="Unassembled WGS sequence"/>
</dbReference>
<dbReference type="Pfam" id="PF00171">
    <property type="entry name" value="Aldedh"/>
    <property type="match status" value="1"/>
</dbReference>
<feature type="compositionally biased region" description="Basic and acidic residues" evidence="1">
    <location>
        <begin position="8"/>
        <end position="21"/>
    </location>
</feature>
<feature type="region of interest" description="Disordered" evidence="1">
    <location>
        <begin position="1"/>
        <end position="48"/>
    </location>
</feature>
<dbReference type="SUPFAM" id="SSF53720">
    <property type="entry name" value="ALDH-like"/>
    <property type="match status" value="1"/>
</dbReference>
<feature type="domain" description="Aldehyde dehydrogenase" evidence="2">
    <location>
        <begin position="38"/>
        <end position="95"/>
    </location>
</feature>
<organism evidence="3 4">
    <name type="scientific">Lutimaribacter marinistellae</name>
    <dbReference type="NCBI Taxonomy" id="1820329"/>
    <lineage>
        <taxon>Bacteria</taxon>
        <taxon>Pseudomonadati</taxon>
        <taxon>Pseudomonadota</taxon>
        <taxon>Alphaproteobacteria</taxon>
        <taxon>Rhodobacterales</taxon>
        <taxon>Roseobacteraceae</taxon>
        <taxon>Lutimaribacter</taxon>
    </lineage>
</organism>
<dbReference type="EMBL" id="JBHRXI010000010">
    <property type="protein sequence ID" value="MFC3614153.1"/>
    <property type="molecule type" value="Genomic_DNA"/>
</dbReference>
<reference evidence="4" key="1">
    <citation type="journal article" date="2019" name="Int. J. Syst. Evol. Microbiol.">
        <title>The Global Catalogue of Microorganisms (GCM) 10K type strain sequencing project: providing services to taxonomists for standard genome sequencing and annotation.</title>
        <authorList>
            <consortium name="The Broad Institute Genomics Platform"/>
            <consortium name="The Broad Institute Genome Sequencing Center for Infectious Disease"/>
            <person name="Wu L."/>
            <person name="Ma J."/>
        </authorList>
    </citation>
    <scope>NUCLEOTIDE SEQUENCE [LARGE SCALE GENOMIC DNA]</scope>
    <source>
        <strain evidence="4">KCTC 42911</strain>
    </source>
</reference>
<sequence>MPGSGLLHRSDDLCRRAEHIRAPPNQGLRPADSTEASQNQDNVARTANDTAYGVASRIWTREEARALRLADRFEAGTVYIQHYFNAATQSPVGRYNTPPTGAKTAGKG</sequence>
<evidence type="ECO:0000256" key="1">
    <source>
        <dbReference type="SAM" id="MobiDB-lite"/>
    </source>
</evidence>
<protein>
    <submittedName>
        <fullName evidence="3">Aldehyde dehydrogenase family protein</fullName>
    </submittedName>
</protein>
<accession>A0ABV7TJ54</accession>
<evidence type="ECO:0000313" key="3">
    <source>
        <dbReference type="EMBL" id="MFC3614153.1"/>
    </source>
</evidence>